<comment type="caution">
    <text evidence="1">The sequence shown here is derived from an EMBL/GenBank/DDBJ whole genome shotgun (WGS) entry which is preliminary data.</text>
</comment>
<reference evidence="1" key="1">
    <citation type="journal article" date="2015" name="Nature">
        <title>Complex archaea that bridge the gap between prokaryotes and eukaryotes.</title>
        <authorList>
            <person name="Spang A."/>
            <person name="Saw J.H."/>
            <person name="Jorgensen S.L."/>
            <person name="Zaremba-Niedzwiedzka K."/>
            <person name="Martijn J."/>
            <person name="Lind A.E."/>
            <person name="van Eijk R."/>
            <person name="Schleper C."/>
            <person name="Guy L."/>
            <person name="Ettema T.J."/>
        </authorList>
    </citation>
    <scope>NUCLEOTIDE SEQUENCE</scope>
</reference>
<sequence>MAKAIDLSIGGTHRCVGALAVGEVVGNSETVRERFMVDGGESINVRFKATVTSDPQFAIIPQNPTIGKDDVDTGNVTAGVTAAANITTATETIKSYTLLGERYVDVVIT</sequence>
<evidence type="ECO:0000313" key="1">
    <source>
        <dbReference type="EMBL" id="KKK70246.1"/>
    </source>
</evidence>
<gene>
    <name evidence="1" type="ORF">LCGC14_2925940</name>
</gene>
<protein>
    <submittedName>
        <fullName evidence="1">Uncharacterized protein</fullName>
    </submittedName>
</protein>
<accession>A0A0F9ADE8</accession>
<feature type="non-terminal residue" evidence="1">
    <location>
        <position position="109"/>
    </location>
</feature>
<proteinExistence type="predicted"/>
<organism evidence="1">
    <name type="scientific">marine sediment metagenome</name>
    <dbReference type="NCBI Taxonomy" id="412755"/>
    <lineage>
        <taxon>unclassified sequences</taxon>
        <taxon>metagenomes</taxon>
        <taxon>ecological metagenomes</taxon>
    </lineage>
</organism>
<dbReference type="AlphaFoldDB" id="A0A0F9ADE8"/>
<name>A0A0F9ADE8_9ZZZZ</name>
<dbReference type="EMBL" id="LAZR01058278">
    <property type="protein sequence ID" value="KKK70246.1"/>
    <property type="molecule type" value="Genomic_DNA"/>
</dbReference>